<name>A0ABD1RZK4_9LAMI</name>
<comment type="caution">
    <text evidence="2">The sequence shown here is derived from an EMBL/GenBank/DDBJ whole genome shotgun (WGS) entry which is preliminary data.</text>
</comment>
<feature type="compositionally biased region" description="Basic and acidic residues" evidence="1">
    <location>
        <begin position="1"/>
        <end position="23"/>
    </location>
</feature>
<keyword evidence="3" id="KW-1185">Reference proteome</keyword>
<sequence length="100" mass="11571">MSDKDRNTHIRQTNERSDGKAEGAPEVAQSPRRGRHPRAHLERNMELMVAQMLEMHKQQAAQTAIFNAYLHKEFMSPAPSVYPSYRLGGYEDQHDIHTNR</sequence>
<dbReference type="AlphaFoldDB" id="A0ABD1RZK4"/>
<feature type="region of interest" description="Disordered" evidence="1">
    <location>
        <begin position="1"/>
        <end position="39"/>
    </location>
</feature>
<evidence type="ECO:0000313" key="3">
    <source>
        <dbReference type="Proteomes" id="UP001604277"/>
    </source>
</evidence>
<proteinExistence type="predicted"/>
<dbReference type="Proteomes" id="UP001604277">
    <property type="component" value="Unassembled WGS sequence"/>
</dbReference>
<reference evidence="3" key="1">
    <citation type="submission" date="2024-07" db="EMBL/GenBank/DDBJ databases">
        <title>Two chromosome-level genome assemblies of Korean endemic species Abeliophyllum distichum and Forsythia ovata (Oleaceae).</title>
        <authorList>
            <person name="Jang H."/>
        </authorList>
    </citation>
    <scope>NUCLEOTIDE SEQUENCE [LARGE SCALE GENOMIC DNA]</scope>
</reference>
<accession>A0ABD1RZK4</accession>
<evidence type="ECO:0000313" key="2">
    <source>
        <dbReference type="EMBL" id="KAL2493894.1"/>
    </source>
</evidence>
<gene>
    <name evidence="2" type="ORF">Fot_37651</name>
</gene>
<organism evidence="2 3">
    <name type="scientific">Forsythia ovata</name>
    <dbReference type="NCBI Taxonomy" id="205694"/>
    <lineage>
        <taxon>Eukaryota</taxon>
        <taxon>Viridiplantae</taxon>
        <taxon>Streptophyta</taxon>
        <taxon>Embryophyta</taxon>
        <taxon>Tracheophyta</taxon>
        <taxon>Spermatophyta</taxon>
        <taxon>Magnoliopsida</taxon>
        <taxon>eudicotyledons</taxon>
        <taxon>Gunneridae</taxon>
        <taxon>Pentapetalae</taxon>
        <taxon>asterids</taxon>
        <taxon>lamiids</taxon>
        <taxon>Lamiales</taxon>
        <taxon>Oleaceae</taxon>
        <taxon>Forsythieae</taxon>
        <taxon>Forsythia</taxon>
    </lineage>
</organism>
<protein>
    <submittedName>
        <fullName evidence="2">Uncharacterized protein</fullName>
    </submittedName>
</protein>
<dbReference type="EMBL" id="JBFOLJ010000011">
    <property type="protein sequence ID" value="KAL2493894.1"/>
    <property type="molecule type" value="Genomic_DNA"/>
</dbReference>
<evidence type="ECO:0000256" key="1">
    <source>
        <dbReference type="SAM" id="MobiDB-lite"/>
    </source>
</evidence>